<dbReference type="RefSeq" id="XP_060284923.1">
    <property type="nucleotide sequence ID" value="XM_060427467.1"/>
</dbReference>
<evidence type="ECO:0000256" key="2">
    <source>
        <dbReference type="ARBA" id="ARBA00022771"/>
    </source>
</evidence>
<dbReference type="InterPro" id="IPR053051">
    <property type="entry name" value="HDAC_complex_subunit"/>
</dbReference>
<feature type="compositionally biased region" description="Pro residues" evidence="4">
    <location>
        <begin position="444"/>
        <end position="465"/>
    </location>
</feature>
<evidence type="ECO:0000256" key="3">
    <source>
        <dbReference type="ARBA" id="ARBA00022833"/>
    </source>
</evidence>
<feature type="compositionally biased region" description="Basic and acidic residues" evidence="4">
    <location>
        <begin position="227"/>
        <end position="248"/>
    </location>
</feature>
<dbReference type="FunFam" id="3.30.40.10:FF:000919">
    <property type="entry name" value="Bccti6"/>
    <property type="match status" value="1"/>
</dbReference>
<dbReference type="PROSITE" id="PS01359">
    <property type="entry name" value="ZF_PHD_1"/>
    <property type="match status" value="1"/>
</dbReference>
<gene>
    <name evidence="6" type="ORF">QBC33DRAFT_533433</name>
</gene>
<evidence type="ECO:0000256" key="1">
    <source>
        <dbReference type="ARBA" id="ARBA00022723"/>
    </source>
</evidence>
<feature type="region of interest" description="Disordered" evidence="4">
    <location>
        <begin position="587"/>
        <end position="634"/>
    </location>
</feature>
<feature type="compositionally biased region" description="Basic and acidic residues" evidence="4">
    <location>
        <begin position="276"/>
        <end position="289"/>
    </location>
</feature>
<dbReference type="GO" id="GO:0033698">
    <property type="term" value="C:Rpd3L complex"/>
    <property type="evidence" value="ECO:0007669"/>
    <property type="project" value="TreeGrafter"/>
</dbReference>
<protein>
    <submittedName>
        <fullName evidence="6">Histone deacetylase complex subunit cti6</fullName>
    </submittedName>
</protein>
<feature type="compositionally biased region" description="Low complexity" evidence="4">
    <location>
        <begin position="528"/>
        <end position="542"/>
    </location>
</feature>
<dbReference type="GO" id="GO:0008270">
    <property type="term" value="F:zinc ion binding"/>
    <property type="evidence" value="ECO:0007669"/>
    <property type="project" value="UniProtKB-KW"/>
</dbReference>
<dbReference type="InterPro" id="IPR013083">
    <property type="entry name" value="Znf_RING/FYVE/PHD"/>
</dbReference>
<organism evidence="6 7">
    <name type="scientific">Phialemonium atrogriseum</name>
    <dbReference type="NCBI Taxonomy" id="1093897"/>
    <lineage>
        <taxon>Eukaryota</taxon>
        <taxon>Fungi</taxon>
        <taxon>Dikarya</taxon>
        <taxon>Ascomycota</taxon>
        <taxon>Pezizomycotina</taxon>
        <taxon>Sordariomycetes</taxon>
        <taxon>Sordariomycetidae</taxon>
        <taxon>Cephalothecales</taxon>
        <taxon>Cephalothecaceae</taxon>
        <taxon>Phialemonium</taxon>
    </lineage>
</organism>
<feature type="compositionally biased region" description="Polar residues" evidence="4">
    <location>
        <begin position="394"/>
        <end position="407"/>
    </location>
</feature>
<dbReference type="Gene3D" id="3.30.40.10">
    <property type="entry name" value="Zinc/RING finger domain, C3HC4 (zinc finger)"/>
    <property type="match status" value="1"/>
</dbReference>
<dbReference type="GeneID" id="85310654"/>
<keyword evidence="2" id="KW-0863">Zinc-finger</keyword>
<sequence>MAGIDPRRSSRARTTQPQSGSQHSSTPSSTSGRPERNTRSFSKAGSPQKSTPSGSLSSEPLEDTITAEDPLATRRRTRGNGDERDKAPPTKLESVEMPNDDDDIQEEDEAVRCICGFDDYPGPPPLEDDSKPSSVKDATVVDPIFTTDLTDDTAGFFVQCDICKVWQHGACVGIMTEESSPDEYFCEQCRKDLHKIFAAKNGQRYSHYLPLKRQSRNTSRAASLIKEGTRSPRGEKEKDTKEPKETRNGRNSSATHSASKRRSTMNSREAAYDEAEAIRRAIEASKEDAQPDQPDGSVRRAKRGRSDSEEKPESAKRQRTSSRSLSPPPDGSGDDSDDALSNSKTGSSKSRPRNGAATRNQRPEKPVERDERDRQPPEPANKRKGRSERRQADGTASTPNSTIQVKASETHADTDSDPSEEMPLAARTTGTRTAMANSNATNPGPEPSPPQSAEPPPPLPPPPPAQAAAAPDTPPANPPPSRVDRKRSHKKKGRNQYTRDRDGHDEDSPARSQSRDIQREDNGGGGASAAATATAAAAVKSTGGDGGSKSGTKNKGGMSGKITMTDLKRRATALLDFISRTQVELAGETLSGSEDAAGDKADGESASPSDKRQPDVVGDRPAPDLNGEAGQAKDFKDLNCMEMMDSLTRRLVKWQQEYAA</sequence>
<feature type="compositionally biased region" description="Basic and acidic residues" evidence="4">
    <location>
        <begin position="597"/>
        <end position="622"/>
    </location>
</feature>
<evidence type="ECO:0000313" key="6">
    <source>
        <dbReference type="EMBL" id="KAK1768710.1"/>
    </source>
</evidence>
<keyword evidence="7" id="KW-1185">Reference proteome</keyword>
<dbReference type="SMART" id="SM00249">
    <property type="entry name" value="PHD"/>
    <property type="match status" value="1"/>
</dbReference>
<dbReference type="GO" id="GO:0061188">
    <property type="term" value="P:negative regulation of rDNA heterochromatin formation"/>
    <property type="evidence" value="ECO:0007669"/>
    <property type="project" value="TreeGrafter"/>
</dbReference>
<proteinExistence type="predicted"/>
<comment type="caution">
    <text evidence="6">The sequence shown here is derived from an EMBL/GenBank/DDBJ whole genome shotgun (WGS) entry which is preliminary data.</text>
</comment>
<feature type="compositionally biased region" description="Basic residues" evidence="4">
    <location>
        <begin position="484"/>
        <end position="494"/>
    </location>
</feature>
<feature type="compositionally biased region" description="Basic and acidic residues" evidence="4">
    <location>
        <begin position="304"/>
        <end position="316"/>
    </location>
</feature>
<feature type="region of interest" description="Disordered" evidence="4">
    <location>
        <begin position="211"/>
        <end position="563"/>
    </location>
</feature>
<keyword evidence="1" id="KW-0479">Metal-binding</keyword>
<dbReference type="AlphaFoldDB" id="A0AAJ0C220"/>
<evidence type="ECO:0000259" key="5">
    <source>
        <dbReference type="SMART" id="SM00249"/>
    </source>
</evidence>
<dbReference type="SUPFAM" id="SSF57903">
    <property type="entry name" value="FYVE/PHD zinc finger"/>
    <property type="match status" value="1"/>
</dbReference>
<feature type="domain" description="Zinc finger PHD-type" evidence="5">
    <location>
        <begin position="112"/>
        <end position="190"/>
    </location>
</feature>
<evidence type="ECO:0000256" key="4">
    <source>
        <dbReference type="SAM" id="MobiDB-lite"/>
    </source>
</evidence>
<dbReference type="PANTHER" id="PTHR47793">
    <property type="entry name" value="HISTONE DEACETYLASE COMPLEX SUBUNIT CTI6"/>
    <property type="match status" value="1"/>
</dbReference>
<dbReference type="InterPro" id="IPR011011">
    <property type="entry name" value="Znf_FYVE_PHD"/>
</dbReference>
<feature type="compositionally biased region" description="Acidic residues" evidence="4">
    <location>
        <begin position="98"/>
        <end position="107"/>
    </location>
</feature>
<feature type="region of interest" description="Disordered" evidence="4">
    <location>
        <begin position="1"/>
        <end position="107"/>
    </location>
</feature>
<dbReference type="InterPro" id="IPR019786">
    <property type="entry name" value="Zinc_finger_PHD-type_CS"/>
</dbReference>
<feature type="compositionally biased region" description="Low complexity" evidence="4">
    <location>
        <begin position="14"/>
        <end position="32"/>
    </location>
</feature>
<feature type="compositionally biased region" description="Basic and acidic residues" evidence="4">
    <location>
        <begin position="497"/>
        <end position="522"/>
    </location>
</feature>
<dbReference type="Pfam" id="PF20826">
    <property type="entry name" value="PHD_5"/>
    <property type="match status" value="1"/>
</dbReference>
<dbReference type="PANTHER" id="PTHR47793:SF1">
    <property type="entry name" value="HISTONE DEACETYLASE COMPLEX SUBUNIT CTI6"/>
    <property type="match status" value="1"/>
</dbReference>
<dbReference type="EMBL" id="MU839004">
    <property type="protein sequence ID" value="KAK1768710.1"/>
    <property type="molecule type" value="Genomic_DNA"/>
</dbReference>
<accession>A0AAJ0C220</accession>
<dbReference type="InterPro" id="IPR001965">
    <property type="entry name" value="Znf_PHD"/>
</dbReference>
<name>A0AAJ0C220_9PEZI</name>
<feature type="compositionally biased region" description="Basic and acidic residues" evidence="4">
    <location>
        <begin position="79"/>
        <end position="88"/>
    </location>
</feature>
<evidence type="ECO:0000313" key="7">
    <source>
        <dbReference type="Proteomes" id="UP001244011"/>
    </source>
</evidence>
<dbReference type="GO" id="GO:0070210">
    <property type="term" value="C:Rpd3L-Expanded complex"/>
    <property type="evidence" value="ECO:0007669"/>
    <property type="project" value="TreeGrafter"/>
</dbReference>
<feature type="compositionally biased region" description="Low complexity" evidence="4">
    <location>
        <begin position="425"/>
        <end position="436"/>
    </location>
</feature>
<feature type="compositionally biased region" description="Pro residues" evidence="4">
    <location>
        <begin position="472"/>
        <end position="481"/>
    </location>
</feature>
<keyword evidence="3" id="KW-0862">Zinc</keyword>
<reference evidence="6" key="1">
    <citation type="submission" date="2023-06" db="EMBL/GenBank/DDBJ databases">
        <title>Genome-scale phylogeny and comparative genomics of the fungal order Sordariales.</title>
        <authorList>
            <consortium name="Lawrence Berkeley National Laboratory"/>
            <person name="Hensen N."/>
            <person name="Bonometti L."/>
            <person name="Westerberg I."/>
            <person name="Brannstrom I.O."/>
            <person name="Guillou S."/>
            <person name="Cros-Aarteil S."/>
            <person name="Calhoun S."/>
            <person name="Haridas S."/>
            <person name="Kuo A."/>
            <person name="Mondo S."/>
            <person name="Pangilinan J."/>
            <person name="Riley R."/>
            <person name="Labutti K."/>
            <person name="Andreopoulos B."/>
            <person name="Lipzen A."/>
            <person name="Chen C."/>
            <person name="Yanf M."/>
            <person name="Daum C."/>
            <person name="Ng V."/>
            <person name="Clum A."/>
            <person name="Steindorff A."/>
            <person name="Ohm R."/>
            <person name="Martin F."/>
            <person name="Silar P."/>
            <person name="Natvig D."/>
            <person name="Lalanne C."/>
            <person name="Gautier V."/>
            <person name="Ament-Velasquez S.L."/>
            <person name="Kruys A."/>
            <person name="Hutchinson M.I."/>
            <person name="Powell A.J."/>
            <person name="Barry K."/>
            <person name="Miller A.N."/>
            <person name="Grigoriev I.V."/>
            <person name="Debuchy R."/>
            <person name="Gladieux P."/>
            <person name="Thoren M.H."/>
            <person name="Johannesson H."/>
        </authorList>
    </citation>
    <scope>NUCLEOTIDE SEQUENCE</scope>
    <source>
        <strain evidence="6">8032-3</strain>
    </source>
</reference>
<dbReference type="GO" id="GO:0061186">
    <property type="term" value="P:negative regulation of silent mating-type cassette heterochromatin formation"/>
    <property type="evidence" value="ECO:0007669"/>
    <property type="project" value="TreeGrafter"/>
</dbReference>
<feature type="compositionally biased region" description="Polar residues" evidence="4">
    <location>
        <begin position="39"/>
        <end position="58"/>
    </location>
</feature>
<dbReference type="Proteomes" id="UP001244011">
    <property type="component" value="Unassembled WGS sequence"/>
</dbReference>
<feature type="compositionally biased region" description="Basic and acidic residues" evidence="4">
    <location>
        <begin position="361"/>
        <end position="376"/>
    </location>
</feature>